<dbReference type="EMBL" id="QPMH01000015">
    <property type="protein sequence ID" value="RDD61166.1"/>
    <property type="molecule type" value="Genomic_DNA"/>
</dbReference>
<evidence type="ECO:0000256" key="1">
    <source>
        <dbReference type="SAM" id="MobiDB-lite"/>
    </source>
</evidence>
<dbReference type="Proteomes" id="UP000253941">
    <property type="component" value="Unassembled WGS sequence"/>
</dbReference>
<accession>A0A369TE14</accession>
<protein>
    <submittedName>
        <fullName evidence="2">DUF721 domain-containing protein</fullName>
    </submittedName>
</protein>
<dbReference type="PANTHER" id="PTHR36456">
    <property type="entry name" value="UPF0232 PROTEIN SCO3875"/>
    <property type="match status" value="1"/>
</dbReference>
<dbReference type="Pfam" id="PF05258">
    <property type="entry name" value="DciA"/>
    <property type="match status" value="1"/>
</dbReference>
<reference evidence="2 3" key="1">
    <citation type="submission" date="2018-07" db="EMBL/GenBank/DDBJ databases">
        <title>Venubactetium sediminum gen. nov., sp. nov., isolated from a marine solar saltern.</title>
        <authorList>
            <person name="Wang S."/>
        </authorList>
    </citation>
    <scope>NUCLEOTIDE SEQUENCE [LARGE SCALE GENOMIC DNA]</scope>
    <source>
        <strain evidence="2 3">WD2A32</strain>
    </source>
</reference>
<evidence type="ECO:0000313" key="2">
    <source>
        <dbReference type="EMBL" id="RDD61166.1"/>
    </source>
</evidence>
<comment type="caution">
    <text evidence="2">The sequence shown here is derived from an EMBL/GenBank/DDBJ whole genome shotgun (WGS) entry which is preliminary data.</text>
</comment>
<organism evidence="2 3">
    <name type="scientific">Ferruginivarius sediminum</name>
    <dbReference type="NCBI Taxonomy" id="2661937"/>
    <lineage>
        <taxon>Bacteria</taxon>
        <taxon>Pseudomonadati</taxon>
        <taxon>Pseudomonadota</taxon>
        <taxon>Alphaproteobacteria</taxon>
        <taxon>Rhodospirillales</taxon>
        <taxon>Rhodospirillaceae</taxon>
        <taxon>Ferruginivarius</taxon>
    </lineage>
</organism>
<proteinExistence type="predicted"/>
<name>A0A369TE14_9PROT</name>
<sequence length="232" mass="25440">MVGIGAAARRRAPGQAAGVAVVPGQQMPRNRRSCLLACVIGHDALYTRVRGEKPRAAMSNGGKRNTRTASGPRDVRRGGLRALSYSVQAITKTTLGRRSLAEAALLGEWPSIVGADVARVCQPRRLTFPNRKERREGTLVLRVNPGEATRLSHQEPILVERVNGFFGYKAVARVRMEQGPLPTRETPPKRQARPLSDTESREVESRVSEVGDDDLRDALARLGRTLRAHTKI</sequence>
<gene>
    <name evidence="2" type="ORF">DRB17_14600</name>
</gene>
<feature type="region of interest" description="Disordered" evidence="1">
    <location>
        <begin position="51"/>
        <end position="76"/>
    </location>
</feature>
<feature type="region of interest" description="Disordered" evidence="1">
    <location>
        <begin position="178"/>
        <end position="210"/>
    </location>
</feature>
<dbReference type="InterPro" id="IPR007922">
    <property type="entry name" value="DciA-like"/>
</dbReference>
<evidence type="ECO:0000313" key="3">
    <source>
        <dbReference type="Proteomes" id="UP000253941"/>
    </source>
</evidence>
<feature type="compositionally biased region" description="Basic and acidic residues" evidence="1">
    <location>
        <begin position="196"/>
        <end position="209"/>
    </location>
</feature>
<dbReference type="AlphaFoldDB" id="A0A369TE14"/>
<keyword evidence="3" id="KW-1185">Reference proteome</keyword>
<dbReference type="PANTHER" id="PTHR36456:SF1">
    <property type="entry name" value="UPF0232 PROTEIN SCO3875"/>
    <property type="match status" value="1"/>
</dbReference>